<evidence type="ECO:0000313" key="5">
    <source>
        <dbReference type="Proteomes" id="UP000178129"/>
    </source>
</evidence>
<protein>
    <recommendedName>
        <fullName evidence="6">FAD-binding domain-containing protein</fullName>
    </recommendedName>
</protein>
<dbReference type="SUPFAM" id="SSF54373">
    <property type="entry name" value="FAD-linked reductases, C-terminal domain"/>
    <property type="match status" value="1"/>
</dbReference>
<dbReference type="InterPro" id="IPR036188">
    <property type="entry name" value="FAD/NAD-bd_sf"/>
</dbReference>
<comment type="caution">
    <text evidence="4">The sequence shown here is derived from an EMBL/GenBank/DDBJ whole genome shotgun (WGS) entry which is preliminary data.</text>
</comment>
<dbReference type="InParanoid" id="A0A1E1L5V0"/>
<dbReference type="PANTHER" id="PTHR13789">
    <property type="entry name" value="MONOOXYGENASE"/>
    <property type="match status" value="1"/>
</dbReference>
<comment type="similarity">
    <text evidence="1">Belongs to the paxM FAD-dependent monooxygenase family.</text>
</comment>
<dbReference type="AlphaFoldDB" id="A0A1E1L5V0"/>
<dbReference type="EMBL" id="FJUW01000037">
    <property type="protein sequence ID" value="CZT05966.1"/>
    <property type="molecule type" value="Genomic_DNA"/>
</dbReference>
<evidence type="ECO:0008006" key="6">
    <source>
        <dbReference type="Google" id="ProtNLM"/>
    </source>
</evidence>
<organism evidence="4 5">
    <name type="scientific">Rhynchosporium graminicola</name>
    <dbReference type="NCBI Taxonomy" id="2792576"/>
    <lineage>
        <taxon>Eukaryota</taxon>
        <taxon>Fungi</taxon>
        <taxon>Dikarya</taxon>
        <taxon>Ascomycota</taxon>
        <taxon>Pezizomycotina</taxon>
        <taxon>Leotiomycetes</taxon>
        <taxon>Helotiales</taxon>
        <taxon>Ploettnerulaceae</taxon>
        <taxon>Rhynchosporium</taxon>
    </lineage>
</organism>
<reference evidence="5" key="1">
    <citation type="submission" date="2016-03" db="EMBL/GenBank/DDBJ databases">
        <authorList>
            <person name="Ploux O."/>
        </authorList>
    </citation>
    <scope>NUCLEOTIDE SEQUENCE [LARGE SCALE GENOMIC DNA]</scope>
    <source>
        <strain evidence="5">UK7</strain>
    </source>
</reference>
<dbReference type="SUPFAM" id="SSF51905">
    <property type="entry name" value="FAD/NAD(P)-binding domain"/>
    <property type="match status" value="1"/>
</dbReference>
<name>A0A1E1L5V0_9HELO</name>
<gene>
    <name evidence="4" type="ORF">RCO7_05205</name>
</gene>
<dbReference type="PANTHER" id="PTHR13789:SF268">
    <property type="entry name" value="5-METHYLPHENAZINE-1-CARBOXYLATE 1-MONOOXYGENASE"/>
    <property type="match status" value="1"/>
</dbReference>
<sequence>MTGYTHELLHCTLCIRPVTQRSLRTSWRETSNVLTACDGINSTARRLLYPDEVPPNFSGRLLWRGVSLQEPFLTGRSMVWAGHADQKFIAYPVGRQAEKDGKSLVNWIAELRVRSKDDPDVTPPVADWGKIVSKDRFESQFQSCTFGFLSIPELIQETEVVAEFPMCDQTSVDRWSFGRLTLLGDAAHPLYPSRSRSSESWSRRLMIYSRIKQSQPSNFRFSSFILCSSAKPEHPDALTSYQNERLPPTAKICFANRANGPDHVLKLAHERAPDGFENVDDIIGSLELGEVGKAYKLLAGFDMESVNQNTRATKGSRLKTSVNGMEVGCKK</sequence>
<dbReference type="Gene3D" id="3.50.50.60">
    <property type="entry name" value="FAD/NAD(P)-binding domain"/>
    <property type="match status" value="1"/>
</dbReference>
<evidence type="ECO:0000256" key="1">
    <source>
        <dbReference type="ARBA" id="ARBA00007992"/>
    </source>
</evidence>
<proteinExistence type="inferred from homology"/>
<keyword evidence="2" id="KW-0560">Oxidoreductase</keyword>
<keyword evidence="3" id="KW-0503">Monooxygenase</keyword>
<dbReference type="GO" id="GO:0004497">
    <property type="term" value="F:monooxygenase activity"/>
    <property type="evidence" value="ECO:0007669"/>
    <property type="project" value="UniProtKB-KW"/>
</dbReference>
<evidence type="ECO:0000256" key="3">
    <source>
        <dbReference type="ARBA" id="ARBA00023033"/>
    </source>
</evidence>
<dbReference type="STRING" id="914237.A0A1E1L5V0"/>
<keyword evidence="5" id="KW-1185">Reference proteome</keyword>
<dbReference type="InterPro" id="IPR050493">
    <property type="entry name" value="FAD-dep_Monooxygenase_BioMet"/>
</dbReference>
<dbReference type="Gene3D" id="3.30.9.30">
    <property type="match status" value="1"/>
</dbReference>
<evidence type="ECO:0000313" key="4">
    <source>
        <dbReference type="EMBL" id="CZT05966.1"/>
    </source>
</evidence>
<dbReference type="Proteomes" id="UP000178129">
    <property type="component" value="Unassembled WGS sequence"/>
</dbReference>
<evidence type="ECO:0000256" key="2">
    <source>
        <dbReference type="ARBA" id="ARBA00023002"/>
    </source>
</evidence>
<accession>A0A1E1L5V0</accession>